<dbReference type="OrthoDB" id="9802328at2"/>
<organism evidence="8 9">
    <name type="scientific">Defluviitoga tunisiensis</name>
    <dbReference type="NCBI Taxonomy" id="1006576"/>
    <lineage>
        <taxon>Bacteria</taxon>
        <taxon>Thermotogati</taxon>
        <taxon>Thermotogota</taxon>
        <taxon>Thermotogae</taxon>
        <taxon>Petrotogales</taxon>
        <taxon>Petrotogaceae</taxon>
        <taxon>Defluviitoga</taxon>
    </lineage>
</organism>
<evidence type="ECO:0000313" key="8">
    <source>
        <dbReference type="EMBL" id="CEP78768.1"/>
    </source>
</evidence>
<evidence type="ECO:0000256" key="1">
    <source>
        <dbReference type="ARBA" id="ARBA00001933"/>
    </source>
</evidence>
<dbReference type="InterPro" id="IPR015421">
    <property type="entry name" value="PyrdxlP-dep_Trfase_major"/>
</dbReference>
<dbReference type="KEGG" id="dtn:DTL3_1476"/>
<dbReference type="Proteomes" id="UP000032809">
    <property type="component" value="Chromosome I"/>
</dbReference>
<feature type="domain" description="Aminotransferase class I/classII large" evidence="7">
    <location>
        <begin position="44"/>
        <end position="385"/>
    </location>
</feature>
<dbReference type="Gene3D" id="3.40.640.10">
    <property type="entry name" value="Type I PLP-dependent aspartate aminotransferase-like (Major domain)"/>
    <property type="match status" value="1"/>
</dbReference>
<dbReference type="GO" id="GO:1901605">
    <property type="term" value="P:alpha-amino acid metabolic process"/>
    <property type="evidence" value="ECO:0007669"/>
    <property type="project" value="TreeGrafter"/>
</dbReference>
<evidence type="ECO:0000256" key="3">
    <source>
        <dbReference type="ARBA" id="ARBA00011738"/>
    </source>
</evidence>
<dbReference type="GO" id="GO:0030170">
    <property type="term" value="F:pyridoxal phosphate binding"/>
    <property type="evidence" value="ECO:0007669"/>
    <property type="project" value="InterPro"/>
</dbReference>
<dbReference type="InterPro" id="IPR015424">
    <property type="entry name" value="PyrdxlP-dep_Trfase"/>
</dbReference>
<dbReference type="PANTHER" id="PTHR42790">
    <property type="entry name" value="AMINOTRANSFERASE"/>
    <property type="match status" value="1"/>
</dbReference>
<evidence type="ECO:0000256" key="4">
    <source>
        <dbReference type="ARBA" id="ARBA00022576"/>
    </source>
</evidence>
<keyword evidence="6" id="KW-0663">Pyridoxal phosphate</keyword>
<keyword evidence="5 8" id="KW-0808">Transferase</keyword>
<evidence type="ECO:0000256" key="5">
    <source>
        <dbReference type="ARBA" id="ARBA00022679"/>
    </source>
</evidence>
<dbReference type="GO" id="GO:0004069">
    <property type="term" value="F:L-aspartate:2-oxoglutarate aminotransferase activity"/>
    <property type="evidence" value="ECO:0007669"/>
    <property type="project" value="UniProtKB-EC"/>
</dbReference>
<comment type="cofactor">
    <cofactor evidence="1">
        <name>pyridoxal 5'-phosphate</name>
        <dbReference type="ChEBI" id="CHEBI:597326"/>
    </cofactor>
</comment>
<dbReference type="Gene3D" id="3.90.1150.10">
    <property type="entry name" value="Aspartate Aminotransferase, domain 1"/>
    <property type="match status" value="1"/>
</dbReference>
<dbReference type="EC" id="2.6.1.1" evidence="8"/>
<dbReference type="HOGENOM" id="CLU_017584_0_6_0"/>
<sequence>MVENIFADRMNNVPKSFIREILKVIDDPEIISFAGGLPNKELFPIDEIRNASNYQFEFYGSEVLQYSTTEGYLPLREFIAERYNKNKGLNISADNVLITHGSQQALDLIGKVFLNDNDPVAIEEPGYLGAIQCLSVFSKKFVPITLDEDGLNCNELRTACEQFSPKIIYTVPNFQNPTGISYSIEKRETIVNILKKHRTFIIEDDPYGELRYEGKEADSFGKLLPNQTILLGSFSKIIAPGFRIGWLIAPDNIMDKLVIAKQAADLHSNYVGQRIIYQYLKDTDLDKHISDIKKTYNSQRVAMIESIEKFFPKSVKYTKPVGGMFLWVTLPNNIAATELLNHSIKQKVAFVPGDPFYVGKSNVNTLRLNYSCSDEKTIKEGIKRLSVCIKQLTTI</sequence>
<dbReference type="FunFam" id="3.40.640.10:FF:000053">
    <property type="entry name" value="Aminotransferase, class I"/>
    <property type="match status" value="1"/>
</dbReference>
<protein>
    <submittedName>
        <fullName evidence="8">Aspartate aminotransferase</fullName>
        <ecNumber evidence="8">2.6.1.1</ecNumber>
    </submittedName>
</protein>
<keyword evidence="4 8" id="KW-0032">Aminotransferase</keyword>
<dbReference type="PATRIC" id="fig|1006576.9.peg.1472"/>
<dbReference type="CDD" id="cd00609">
    <property type="entry name" value="AAT_like"/>
    <property type="match status" value="1"/>
</dbReference>
<reference evidence="9" key="1">
    <citation type="submission" date="2014-11" db="EMBL/GenBank/DDBJ databases">
        <authorList>
            <person name="Wibberg D."/>
        </authorList>
    </citation>
    <scope>NUCLEOTIDE SEQUENCE [LARGE SCALE GENOMIC DNA]</scope>
    <source>
        <strain evidence="9">L3</strain>
    </source>
</reference>
<proteinExistence type="inferred from homology"/>
<dbReference type="PANTHER" id="PTHR42790:SF19">
    <property type="entry name" value="KYNURENINE_ALPHA-AMINOADIPATE AMINOTRANSFERASE, MITOCHONDRIAL"/>
    <property type="match status" value="1"/>
</dbReference>
<dbReference type="InterPro" id="IPR004839">
    <property type="entry name" value="Aminotransferase_I/II_large"/>
</dbReference>
<dbReference type="EMBL" id="LN824141">
    <property type="protein sequence ID" value="CEP78768.1"/>
    <property type="molecule type" value="Genomic_DNA"/>
</dbReference>
<dbReference type="InterPro" id="IPR050859">
    <property type="entry name" value="Class-I_PLP-dep_aminotransf"/>
</dbReference>
<dbReference type="InterPro" id="IPR015422">
    <property type="entry name" value="PyrdxlP-dep_Trfase_small"/>
</dbReference>
<keyword evidence="9" id="KW-1185">Reference proteome</keyword>
<evidence type="ECO:0000313" key="9">
    <source>
        <dbReference type="Proteomes" id="UP000032809"/>
    </source>
</evidence>
<name>A0A0C7NZR4_DEFTU</name>
<comment type="subunit">
    <text evidence="3">Homodimer.</text>
</comment>
<evidence type="ECO:0000256" key="2">
    <source>
        <dbReference type="ARBA" id="ARBA00007441"/>
    </source>
</evidence>
<gene>
    <name evidence="8" type="primary">asp</name>
    <name evidence="8" type="ORF">DTL3_1476</name>
</gene>
<dbReference type="STRING" id="1006576.DTL3_1476"/>
<dbReference type="RefSeq" id="WP_045088151.1">
    <property type="nucleotide sequence ID" value="NZ_LN824141.1"/>
</dbReference>
<evidence type="ECO:0000256" key="6">
    <source>
        <dbReference type="ARBA" id="ARBA00022898"/>
    </source>
</evidence>
<evidence type="ECO:0000259" key="7">
    <source>
        <dbReference type="Pfam" id="PF00155"/>
    </source>
</evidence>
<dbReference type="SUPFAM" id="SSF53383">
    <property type="entry name" value="PLP-dependent transferases"/>
    <property type="match status" value="1"/>
</dbReference>
<comment type="similarity">
    <text evidence="2">Belongs to the class-I pyridoxal-phosphate-dependent aminotransferase family.</text>
</comment>
<accession>A0A0C7NZR4</accession>
<dbReference type="Pfam" id="PF00155">
    <property type="entry name" value="Aminotran_1_2"/>
    <property type="match status" value="1"/>
</dbReference>
<dbReference type="AlphaFoldDB" id="A0A0C7NZR4"/>